<comment type="caution">
    <text evidence="1">The sequence shown here is derived from an EMBL/GenBank/DDBJ whole genome shotgun (WGS) entry which is preliminary data.</text>
</comment>
<gene>
    <name evidence="1" type="ORF">DC083_01175</name>
</gene>
<dbReference type="AlphaFoldDB" id="A0A2U2AGQ5"/>
<proteinExistence type="predicted"/>
<sequence>MNTIEFESMNFMRKDAFSESVMTAIAFIGNRTLNKHPKLNEMILLKEQIESTKAEDINELYEANINKVTKIIDELKTMPVLI</sequence>
<evidence type="ECO:0000313" key="2">
    <source>
        <dbReference type="Proteomes" id="UP000245020"/>
    </source>
</evidence>
<dbReference type="EMBL" id="QEWQ01000001">
    <property type="protein sequence ID" value="PWD81835.1"/>
    <property type="molecule type" value="Genomic_DNA"/>
</dbReference>
<reference evidence="2" key="1">
    <citation type="submission" date="2018-05" db="EMBL/GenBank/DDBJ databases">
        <title>Ignatzschineria dubaiensis sp. nov., isolated from necrotic foot tissues of dromedaries (Camelus dromedarius) and associated maggots in Dubai, United Arab Emirates.</title>
        <authorList>
            <person name="Tsang C.C."/>
            <person name="Tang J.Y.M."/>
            <person name="Fong J.Y.H."/>
            <person name="Kinne J."/>
            <person name="Lee H.H."/>
            <person name="Joseph M."/>
            <person name="Jose S."/>
            <person name="Schuster R.K."/>
            <person name="Tang Y."/>
            <person name="Sivakumar S."/>
            <person name="Chen J.H.K."/>
            <person name="Teng J.L.L."/>
            <person name="Lau S.K.P."/>
            <person name="Wernery U."/>
            <person name="Woo P.C.Y."/>
        </authorList>
    </citation>
    <scope>NUCLEOTIDE SEQUENCE [LARGE SCALE GENOMIC DNA]</scope>
    <source>
        <strain evidence="2">KCTC 22644</strain>
    </source>
</reference>
<name>A0A2U2AGQ5_9GAMM</name>
<protein>
    <submittedName>
        <fullName evidence="1">Uncharacterized protein</fullName>
    </submittedName>
</protein>
<evidence type="ECO:0000313" key="1">
    <source>
        <dbReference type="EMBL" id="PWD81835.1"/>
    </source>
</evidence>
<organism evidence="1 2">
    <name type="scientific">Ignatzschineria ureiclastica</name>
    <dbReference type="NCBI Taxonomy" id="472582"/>
    <lineage>
        <taxon>Bacteria</taxon>
        <taxon>Pseudomonadati</taxon>
        <taxon>Pseudomonadota</taxon>
        <taxon>Gammaproteobacteria</taxon>
        <taxon>Cardiobacteriales</taxon>
        <taxon>Ignatzschineriaceae</taxon>
        <taxon>Ignatzschineria</taxon>
    </lineage>
</organism>
<dbReference type="RefSeq" id="WP_109188457.1">
    <property type="nucleotide sequence ID" value="NZ_BMYA01000001.1"/>
</dbReference>
<accession>A0A2U2AGQ5</accession>
<dbReference type="Proteomes" id="UP000245020">
    <property type="component" value="Unassembled WGS sequence"/>
</dbReference>
<keyword evidence="2" id="KW-1185">Reference proteome</keyword>